<dbReference type="InterPro" id="IPR045851">
    <property type="entry name" value="AMP-bd_C_sf"/>
</dbReference>
<protein>
    <submittedName>
        <fullName evidence="3">AMP-binding protein</fullName>
    </submittedName>
</protein>
<evidence type="ECO:0000313" key="3">
    <source>
        <dbReference type="EMBL" id="MCO1654994.1"/>
    </source>
</evidence>
<gene>
    <name evidence="3" type="ORF">KDL28_07965</name>
</gene>
<name>A0ABT0ZWH4_9PSEU</name>
<dbReference type="Gene3D" id="3.30.300.30">
    <property type="match status" value="1"/>
</dbReference>
<dbReference type="RefSeq" id="WP_252436739.1">
    <property type="nucleotide sequence ID" value="NZ_JAGSOV010000017.1"/>
</dbReference>
<dbReference type="InterPro" id="IPR020845">
    <property type="entry name" value="AMP-binding_CS"/>
</dbReference>
<dbReference type="Gene3D" id="3.40.50.12780">
    <property type="entry name" value="N-terminal domain of ligase-like"/>
    <property type="match status" value="1"/>
</dbReference>
<dbReference type="EMBL" id="JAGSOV010000017">
    <property type="protein sequence ID" value="MCO1654994.1"/>
    <property type="molecule type" value="Genomic_DNA"/>
</dbReference>
<feature type="domain" description="AMP-binding enzyme C-terminal" evidence="2">
    <location>
        <begin position="466"/>
        <end position="541"/>
    </location>
</feature>
<proteinExistence type="predicted"/>
<dbReference type="PROSITE" id="PS00455">
    <property type="entry name" value="AMP_BINDING"/>
    <property type="match status" value="1"/>
</dbReference>
<dbReference type="InterPro" id="IPR025110">
    <property type="entry name" value="AMP-bd_C"/>
</dbReference>
<dbReference type="Pfam" id="PF00501">
    <property type="entry name" value="AMP-binding"/>
    <property type="match status" value="1"/>
</dbReference>
<dbReference type="InterPro" id="IPR000873">
    <property type="entry name" value="AMP-dep_synth/lig_dom"/>
</dbReference>
<accession>A0ABT0ZWH4</accession>
<dbReference type="InterPro" id="IPR042099">
    <property type="entry name" value="ANL_N_sf"/>
</dbReference>
<dbReference type="InterPro" id="IPR050237">
    <property type="entry name" value="ATP-dep_AMP-bd_enzyme"/>
</dbReference>
<dbReference type="PANTHER" id="PTHR43767:SF1">
    <property type="entry name" value="NONRIBOSOMAL PEPTIDE SYNTHASE PES1 (EUROFUNG)-RELATED"/>
    <property type="match status" value="1"/>
</dbReference>
<reference evidence="3" key="1">
    <citation type="submission" date="2021-04" db="EMBL/GenBank/DDBJ databases">
        <title>Pseudonocardia sp. nov., isolated from sandy soil of mangrove forest.</title>
        <authorList>
            <person name="Zan Z."/>
            <person name="Huang R."/>
            <person name="Liu W."/>
        </authorList>
    </citation>
    <scope>NUCLEOTIDE SEQUENCE</scope>
    <source>
        <strain evidence="3">S2-4</strain>
    </source>
</reference>
<dbReference type="PANTHER" id="PTHR43767">
    <property type="entry name" value="LONG-CHAIN-FATTY-ACID--COA LIGASE"/>
    <property type="match status" value="1"/>
</dbReference>
<dbReference type="SUPFAM" id="SSF56801">
    <property type="entry name" value="Acetyl-CoA synthetase-like"/>
    <property type="match status" value="1"/>
</dbReference>
<dbReference type="Pfam" id="PF13193">
    <property type="entry name" value="AMP-binding_C"/>
    <property type="match status" value="1"/>
</dbReference>
<dbReference type="Proteomes" id="UP001165283">
    <property type="component" value="Unassembled WGS sequence"/>
</dbReference>
<evidence type="ECO:0000259" key="2">
    <source>
        <dbReference type="Pfam" id="PF13193"/>
    </source>
</evidence>
<keyword evidence="4" id="KW-1185">Reference proteome</keyword>
<evidence type="ECO:0000259" key="1">
    <source>
        <dbReference type="Pfam" id="PF00501"/>
    </source>
</evidence>
<organism evidence="3 4">
    <name type="scientific">Pseudonocardia humida</name>
    <dbReference type="NCBI Taxonomy" id="2800819"/>
    <lineage>
        <taxon>Bacteria</taxon>
        <taxon>Bacillati</taxon>
        <taxon>Actinomycetota</taxon>
        <taxon>Actinomycetes</taxon>
        <taxon>Pseudonocardiales</taxon>
        <taxon>Pseudonocardiaceae</taxon>
        <taxon>Pseudonocardia</taxon>
    </lineage>
</organism>
<comment type="caution">
    <text evidence="3">The sequence shown here is derived from an EMBL/GenBank/DDBJ whole genome shotgun (WGS) entry which is preliminary data.</text>
</comment>
<sequence>MTDYNARPWLPRYDAGQPHDLVPEFPDALSMFAATAARVPDADAVRYLGGRITYRELDELTDAFAAGLLEGGFTAGDRVALYLQNVPQFVIGLVGAWKAGGIAVSVNPMNRERELELLLRDSGATVLVCLQSLYRDVAAAVLPGTDVRTVLTTSELEYATEPDERLLGGTERIELPDTVDLAGLLERFRGQRPPAVSFTADDIAFLTYTSGTTGPPKGAMNTHGNVVFNSQAYRHWCELDGDAVVLGVAPLFHITGLIGHITVSLLLGAPLVLFHRFEPSAAIDVIRAERPTFTIGSITVFIALMNAPNAEKEALTSLTRIWSGGAPIPPSTVKAFSQTFGQYVHNIYGLTETTSPSHGVPRGAEAPVDEASGALSVGVPIYNTVVRIVGEDGQDLPAGEVGEIVTTGPQVVPGYWNKPEETAKAIPGGALHTGDVGYMDEQGWFYIVDRKKDQINAGGYKVWPREVEDVLYEHEAVREAAVVGVPDEYRGETVKAFVSLRPGRSVDEAELIAFCRARMAAYKYPRQVEFLDEIPKTVTGKLLRRELRGR</sequence>
<feature type="domain" description="AMP-dependent synthetase/ligase" evidence="1">
    <location>
        <begin position="32"/>
        <end position="416"/>
    </location>
</feature>
<evidence type="ECO:0000313" key="4">
    <source>
        <dbReference type="Proteomes" id="UP001165283"/>
    </source>
</evidence>